<dbReference type="EMBL" id="JAWDGP010000544">
    <property type="protein sequence ID" value="KAK3799708.1"/>
    <property type="molecule type" value="Genomic_DNA"/>
</dbReference>
<dbReference type="Proteomes" id="UP001283361">
    <property type="component" value="Unassembled WGS sequence"/>
</dbReference>
<keyword evidence="2" id="KW-0732">Signal</keyword>
<keyword evidence="4" id="KW-1185">Reference proteome</keyword>
<comment type="caution">
    <text evidence="3">The sequence shown here is derived from an EMBL/GenBank/DDBJ whole genome shotgun (WGS) entry which is preliminary data.</text>
</comment>
<evidence type="ECO:0008006" key="5">
    <source>
        <dbReference type="Google" id="ProtNLM"/>
    </source>
</evidence>
<sequence length="126" mass="13317">MLIKRVALLVVAEAAVSSVFDNDVRGVGDTPGPNNASPTCGYVSASLLQIWSAVLPVSSTRVASPWHSLKFISDTSSTGEKRNIRLVCLIADLPAPRSLCRCKLPNKQDGGKSDKLPGLSGLFRPG</sequence>
<evidence type="ECO:0000313" key="3">
    <source>
        <dbReference type="EMBL" id="KAK3799708.1"/>
    </source>
</evidence>
<feature type="chain" id="PRO_5041899124" description="Secreted protein" evidence="2">
    <location>
        <begin position="19"/>
        <end position="126"/>
    </location>
</feature>
<proteinExistence type="predicted"/>
<reference evidence="3" key="1">
    <citation type="journal article" date="2023" name="G3 (Bethesda)">
        <title>A reference genome for the long-term kleptoplast-retaining sea slug Elysia crispata morphotype clarki.</title>
        <authorList>
            <person name="Eastman K.E."/>
            <person name="Pendleton A.L."/>
            <person name="Shaikh M.A."/>
            <person name="Suttiyut T."/>
            <person name="Ogas R."/>
            <person name="Tomko P."/>
            <person name="Gavelis G."/>
            <person name="Widhalm J.R."/>
            <person name="Wisecaver J.H."/>
        </authorList>
    </citation>
    <scope>NUCLEOTIDE SEQUENCE</scope>
    <source>
        <strain evidence="3">ECLA1</strain>
    </source>
</reference>
<evidence type="ECO:0000313" key="4">
    <source>
        <dbReference type="Proteomes" id="UP001283361"/>
    </source>
</evidence>
<feature type="region of interest" description="Disordered" evidence="1">
    <location>
        <begin position="104"/>
        <end position="126"/>
    </location>
</feature>
<dbReference type="AlphaFoldDB" id="A0AAE1EBB1"/>
<name>A0AAE1EBB1_9GAST</name>
<evidence type="ECO:0000256" key="2">
    <source>
        <dbReference type="SAM" id="SignalP"/>
    </source>
</evidence>
<evidence type="ECO:0000256" key="1">
    <source>
        <dbReference type="SAM" id="MobiDB-lite"/>
    </source>
</evidence>
<accession>A0AAE1EBB1</accession>
<gene>
    <name evidence="3" type="ORF">RRG08_020443</name>
</gene>
<feature type="signal peptide" evidence="2">
    <location>
        <begin position="1"/>
        <end position="18"/>
    </location>
</feature>
<organism evidence="3 4">
    <name type="scientific">Elysia crispata</name>
    <name type="common">lettuce slug</name>
    <dbReference type="NCBI Taxonomy" id="231223"/>
    <lineage>
        <taxon>Eukaryota</taxon>
        <taxon>Metazoa</taxon>
        <taxon>Spiralia</taxon>
        <taxon>Lophotrochozoa</taxon>
        <taxon>Mollusca</taxon>
        <taxon>Gastropoda</taxon>
        <taxon>Heterobranchia</taxon>
        <taxon>Euthyneura</taxon>
        <taxon>Panpulmonata</taxon>
        <taxon>Sacoglossa</taxon>
        <taxon>Placobranchoidea</taxon>
        <taxon>Plakobranchidae</taxon>
        <taxon>Elysia</taxon>
    </lineage>
</organism>
<protein>
    <recommendedName>
        <fullName evidence="5">Secreted protein</fullName>
    </recommendedName>
</protein>